<accession>A0A955LVL6</accession>
<proteinExistence type="predicted"/>
<sequence>MDEQNPQVPPTQPADQQPVAPPQEDFPQPEKHGLVKNILGKLKVVVILVGSIIVGAILFYAGYLVSQQLNNPNQNTNVTPTPSIEVTNEPTPTPEEQVVPVRGYRYVAFVKNETSEPNVWIVDNNGTNRRKISNNTDRNTTFPDITWRKFDTVGYAFCPETADACGIKSYSIYYENEITHVDPTDLPKDSRILTIDFDETGKNIAYIYTTADGRSFVQLINDNKQQTLKELPSSLGRGGTFNDDVSVTFSPDGRHLLVINTLTQPNSRQNYETLWVFETATGSEIIRDGKQNELATMGDWLSNDFIMYKRGQNYLRKNIATGGETPQGEFVDRYNPTVSPVADVVTFWSYPVNRKTQIGTYNLESRRFFAHTVDVYKPQWFSRNEVIALGTRETSGEVSFTNTGRLLLVNISSNSLFELEAEDVDLFSVEPLYQ</sequence>
<gene>
    <name evidence="3" type="ORF">KC573_01960</name>
</gene>
<keyword evidence="2" id="KW-0472">Membrane</keyword>
<protein>
    <submittedName>
        <fullName evidence="3">Uncharacterized protein</fullName>
    </submittedName>
</protein>
<dbReference type="AlphaFoldDB" id="A0A955LVL6"/>
<feature type="region of interest" description="Disordered" evidence="1">
    <location>
        <begin position="1"/>
        <end position="29"/>
    </location>
</feature>
<dbReference type="EMBL" id="JAGQKY010000067">
    <property type="protein sequence ID" value="MCA9397568.1"/>
    <property type="molecule type" value="Genomic_DNA"/>
</dbReference>
<keyword evidence="2" id="KW-1133">Transmembrane helix</keyword>
<evidence type="ECO:0000256" key="1">
    <source>
        <dbReference type="SAM" id="MobiDB-lite"/>
    </source>
</evidence>
<dbReference type="SUPFAM" id="SSF82171">
    <property type="entry name" value="DPP6 N-terminal domain-like"/>
    <property type="match status" value="1"/>
</dbReference>
<dbReference type="Proteomes" id="UP000699691">
    <property type="component" value="Unassembled WGS sequence"/>
</dbReference>
<organism evidence="3 4">
    <name type="scientific">candidate division WWE3 bacterium</name>
    <dbReference type="NCBI Taxonomy" id="2053526"/>
    <lineage>
        <taxon>Bacteria</taxon>
        <taxon>Katanobacteria</taxon>
    </lineage>
</organism>
<evidence type="ECO:0000256" key="2">
    <source>
        <dbReference type="SAM" id="Phobius"/>
    </source>
</evidence>
<comment type="caution">
    <text evidence="3">The sequence shown here is derived from an EMBL/GenBank/DDBJ whole genome shotgun (WGS) entry which is preliminary data.</text>
</comment>
<name>A0A955LVL6_UNCKA</name>
<feature type="transmembrane region" description="Helical" evidence="2">
    <location>
        <begin position="44"/>
        <end position="65"/>
    </location>
</feature>
<evidence type="ECO:0000313" key="3">
    <source>
        <dbReference type="EMBL" id="MCA9397568.1"/>
    </source>
</evidence>
<reference evidence="3" key="2">
    <citation type="journal article" date="2021" name="Microbiome">
        <title>Successional dynamics and alternative stable states in a saline activated sludge microbial community over 9 years.</title>
        <authorList>
            <person name="Wang Y."/>
            <person name="Ye J."/>
            <person name="Ju F."/>
            <person name="Liu L."/>
            <person name="Boyd J.A."/>
            <person name="Deng Y."/>
            <person name="Parks D.H."/>
            <person name="Jiang X."/>
            <person name="Yin X."/>
            <person name="Woodcroft B.J."/>
            <person name="Tyson G.W."/>
            <person name="Hugenholtz P."/>
            <person name="Polz M.F."/>
            <person name="Zhang T."/>
        </authorList>
    </citation>
    <scope>NUCLEOTIDE SEQUENCE</scope>
    <source>
        <strain evidence="3">HKST-UBA02</strain>
    </source>
</reference>
<keyword evidence="2" id="KW-0812">Transmembrane</keyword>
<reference evidence="3" key="1">
    <citation type="submission" date="2020-04" db="EMBL/GenBank/DDBJ databases">
        <authorList>
            <person name="Zhang T."/>
        </authorList>
    </citation>
    <scope>NUCLEOTIDE SEQUENCE</scope>
    <source>
        <strain evidence="3">HKST-UBA02</strain>
    </source>
</reference>
<evidence type="ECO:0000313" key="4">
    <source>
        <dbReference type="Proteomes" id="UP000699691"/>
    </source>
</evidence>